<dbReference type="GO" id="GO:0046872">
    <property type="term" value="F:metal ion binding"/>
    <property type="evidence" value="ECO:0007669"/>
    <property type="project" value="UniProtKB-KW"/>
</dbReference>
<feature type="domain" description="Succinylglutamate desuccinylase/Aspartoacylase catalytic" evidence="5">
    <location>
        <begin position="366"/>
        <end position="429"/>
    </location>
</feature>
<dbReference type="Proteomes" id="UP000008680">
    <property type="component" value="Chromosome"/>
</dbReference>
<accession>D3E4P4</accession>
<dbReference type="RefSeq" id="WP_012956387.1">
    <property type="nucleotide sequence ID" value="NC_013790.1"/>
</dbReference>
<reference evidence="6 7" key="1">
    <citation type="journal article" date="2010" name="PLoS ONE">
        <title>The genome sequence of the rumen methanogen Methanobrevibacter ruminantium reveals new possibilities for controlling ruminant methane emissions.</title>
        <authorList>
            <person name="Leahy S.C."/>
            <person name="Kelly W.J."/>
            <person name="Altermann E."/>
            <person name="Ronimus R.S."/>
            <person name="Yeoman C.J."/>
            <person name="Pacheco D.M."/>
            <person name="Li D."/>
            <person name="Kong Z."/>
            <person name="McTavish S."/>
            <person name="Sang C."/>
            <person name="Lambie S.C."/>
            <person name="Janssen P.H."/>
            <person name="Dey D."/>
            <person name="Attwood G.T."/>
        </authorList>
    </citation>
    <scope>NUCLEOTIDE SEQUENCE [LARGE SCALE GENOMIC DNA]</scope>
    <source>
        <strain evidence="7">ATCC 35063 / DSM 1093 / JCM 13430 / OCM 146 / M1</strain>
    </source>
</reference>
<dbReference type="Gene3D" id="3.40.630.10">
    <property type="entry name" value="Zn peptidases"/>
    <property type="match status" value="1"/>
</dbReference>
<dbReference type="InterPro" id="IPR013783">
    <property type="entry name" value="Ig-like_fold"/>
</dbReference>
<keyword evidence="7" id="KW-1185">Reference proteome</keyword>
<dbReference type="HOGENOM" id="CLU_490602_0_0_2"/>
<dbReference type="PATRIC" id="fig|634498.28.peg.1590"/>
<dbReference type="InterPro" id="IPR055438">
    <property type="entry name" value="AstE_AspA_cat"/>
</dbReference>
<dbReference type="STRING" id="634498.mru_1588"/>
<evidence type="ECO:0000256" key="2">
    <source>
        <dbReference type="ARBA" id="ARBA00022723"/>
    </source>
</evidence>
<name>D3E4P4_METRM</name>
<dbReference type="eggNOG" id="arCOG02889">
    <property type="taxonomic scope" value="Archaea"/>
</dbReference>
<evidence type="ECO:0000313" key="7">
    <source>
        <dbReference type="Proteomes" id="UP000008680"/>
    </source>
</evidence>
<evidence type="ECO:0000256" key="3">
    <source>
        <dbReference type="ARBA" id="ARBA00022801"/>
    </source>
</evidence>
<evidence type="ECO:0000256" key="1">
    <source>
        <dbReference type="ARBA" id="ARBA00001947"/>
    </source>
</evidence>
<evidence type="ECO:0000313" key="6">
    <source>
        <dbReference type="EMBL" id="ADC47438.1"/>
    </source>
</evidence>
<dbReference type="GO" id="GO:0016788">
    <property type="term" value="F:hydrolase activity, acting on ester bonds"/>
    <property type="evidence" value="ECO:0007669"/>
    <property type="project" value="InterPro"/>
</dbReference>
<dbReference type="Pfam" id="PF24827">
    <property type="entry name" value="AstE_AspA_cat"/>
    <property type="match status" value="1"/>
</dbReference>
<dbReference type="SUPFAM" id="SSF53187">
    <property type="entry name" value="Zn-dependent exopeptidases"/>
    <property type="match status" value="1"/>
</dbReference>
<evidence type="ECO:0000259" key="5">
    <source>
        <dbReference type="Pfam" id="PF24827"/>
    </source>
</evidence>
<keyword evidence="2" id="KW-0479">Metal-binding</keyword>
<comment type="cofactor">
    <cofactor evidence="1">
        <name>Zn(2+)</name>
        <dbReference type="ChEBI" id="CHEBI:29105"/>
    </cofactor>
</comment>
<keyword evidence="4" id="KW-0862">Zinc</keyword>
<dbReference type="eggNOG" id="arCOG02488">
    <property type="taxonomic scope" value="Archaea"/>
</dbReference>
<dbReference type="Gene3D" id="2.60.40.10">
    <property type="entry name" value="Immunoglobulins"/>
    <property type="match status" value="1"/>
</dbReference>
<protein>
    <recommendedName>
        <fullName evidence="5">Succinylglutamate desuccinylase/Aspartoacylase catalytic domain-containing protein</fullName>
    </recommendedName>
</protein>
<dbReference type="AlphaFoldDB" id="D3E4P4"/>
<dbReference type="GeneID" id="68611067"/>
<sequence length="555" mass="60085">MLLNDKSELLKSLSILFLLIVLITSFNSVYANSDNFDSAKSSDLIFSDSNNVYIENIDCSDSILINVYSNKKDSNLGSYFVGSSSDSYLKDSNSDSAFVVSNSEDSYLEDSNLNHSKNYLSSQSLSASSKSKVILTTSNLSASYKTKNFTAKLTDLNKNPIAGAKLSFVILSKTYYRTTDKDGLASLMINLAPGKYNISTKFEGDSNYSSAVVKNSITISKKKLSISSSDLSKKYGDSNSFQVKITDNGNPISDIKVALKLSAKTYYRTSDKNGLVSLPINLIIGKYIINSSVYDNKFYYSNTNSNNIIVSSQNPYNLSVLKWGTKGNIKKNSVLMNNIPKSSLTNAIISACNNGTPLIQFGNGSGKKVFINAGVHGHELSSQAAAFKLINNIYNSKKKINGTVYIVPVLCPKMTEQNARYFNNVNLNSVANKNGTVSNKLVNLALSLKVDVLGDFHCTRPNGDPGKNVAMGTSSPMASSATLAKYISKTTGYSSLIYKKAGEEYPGAVEDVCNLKGITSVTCEALTPHGKIASGSVGKSYNMMIALLKYYGITI</sequence>
<dbReference type="KEGG" id="mru:mru_1588"/>
<keyword evidence="3" id="KW-0378">Hydrolase</keyword>
<evidence type="ECO:0000256" key="4">
    <source>
        <dbReference type="ARBA" id="ARBA00022833"/>
    </source>
</evidence>
<proteinExistence type="predicted"/>
<gene>
    <name evidence="6" type="ordered locus">mru_1588</name>
</gene>
<dbReference type="EMBL" id="CP001719">
    <property type="protein sequence ID" value="ADC47438.1"/>
    <property type="molecule type" value="Genomic_DNA"/>
</dbReference>
<organism evidence="6 7">
    <name type="scientific">Methanobrevibacter ruminantium (strain ATCC 35063 / DSM 1093 / JCM 13430 / OCM 146 / M1)</name>
    <name type="common">Methanobacterium ruminantium</name>
    <dbReference type="NCBI Taxonomy" id="634498"/>
    <lineage>
        <taxon>Archaea</taxon>
        <taxon>Methanobacteriati</taxon>
        <taxon>Methanobacteriota</taxon>
        <taxon>Methanomada group</taxon>
        <taxon>Methanobacteria</taxon>
        <taxon>Methanobacteriales</taxon>
        <taxon>Methanobacteriaceae</taxon>
        <taxon>Methanobrevibacter</taxon>
    </lineage>
</organism>